<dbReference type="SUPFAM" id="SSF55383">
    <property type="entry name" value="Copper amine oxidase, domain N"/>
    <property type="match status" value="1"/>
</dbReference>
<evidence type="ECO:0000259" key="2">
    <source>
        <dbReference type="Pfam" id="PF07833"/>
    </source>
</evidence>
<dbReference type="RefSeq" id="WP_305754861.1">
    <property type="nucleotide sequence ID" value="NZ_JAPCKK010000016.1"/>
</dbReference>
<dbReference type="InterPro" id="IPR012854">
    <property type="entry name" value="Cu_amine_oxidase-like_N"/>
</dbReference>
<protein>
    <submittedName>
        <fullName evidence="3">Copper amine oxidase N-terminal domain-containing protein</fullName>
    </submittedName>
</protein>
<dbReference type="InterPro" id="IPR036582">
    <property type="entry name" value="Mao_N_sf"/>
</dbReference>
<dbReference type="EMBL" id="JAPCKK010000016">
    <property type="protein sequence ID" value="MDP4097248.1"/>
    <property type="molecule type" value="Genomic_DNA"/>
</dbReference>
<reference evidence="3 4" key="1">
    <citation type="submission" date="2022-10" db="EMBL/GenBank/DDBJ databases">
        <title>Paenibacillus description and whole genome data of maize root bacterial community.</title>
        <authorList>
            <person name="Marton D."/>
            <person name="Farkas M."/>
            <person name="Cserhati M."/>
        </authorList>
    </citation>
    <scope>NUCLEOTIDE SEQUENCE [LARGE SCALE GENOMIC DNA]</scope>
    <source>
        <strain evidence="3 4">P96</strain>
    </source>
</reference>
<keyword evidence="4" id="KW-1185">Reference proteome</keyword>
<organism evidence="3 4">
    <name type="scientific">Paenibacillus zeirhizosphaerae</name>
    <dbReference type="NCBI Taxonomy" id="2987519"/>
    <lineage>
        <taxon>Bacteria</taxon>
        <taxon>Bacillati</taxon>
        <taxon>Bacillota</taxon>
        <taxon>Bacilli</taxon>
        <taxon>Bacillales</taxon>
        <taxon>Paenibacillaceae</taxon>
        <taxon>Paenibacillus</taxon>
    </lineage>
</organism>
<comment type="caution">
    <text evidence="3">The sequence shown here is derived from an EMBL/GenBank/DDBJ whole genome shotgun (WGS) entry which is preliminary data.</text>
</comment>
<dbReference type="Gene3D" id="3.30.457.10">
    <property type="entry name" value="Copper amine oxidase-like, N-terminal domain"/>
    <property type="match status" value="1"/>
</dbReference>
<evidence type="ECO:0000313" key="4">
    <source>
        <dbReference type="Proteomes" id="UP001241848"/>
    </source>
</evidence>
<feature type="chain" id="PRO_5045409173" evidence="1">
    <location>
        <begin position="23"/>
        <end position="651"/>
    </location>
</feature>
<gene>
    <name evidence="3" type="ORF">OIN60_10745</name>
</gene>
<dbReference type="Pfam" id="PF07833">
    <property type="entry name" value="Cu_amine_oxidN1"/>
    <property type="match status" value="1"/>
</dbReference>
<dbReference type="InterPro" id="IPR011047">
    <property type="entry name" value="Quinoprotein_ADH-like_sf"/>
</dbReference>
<keyword evidence="1" id="KW-0732">Signal</keyword>
<accession>A0ABT9FR90</accession>
<proteinExistence type="predicted"/>
<evidence type="ECO:0000313" key="3">
    <source>
        <dbReference type="EMBL" id="MDP4097248.1"/>
    </source>
</evidence>
<feature type="domain" description="Copper amine oxidase-like N-terminal" evidence="2">
    <location>
        <begin position="385"/>
        <end position="473"/>
    </location>
</feature>
<dbReference type="Proteomes" id="UP001241848">
    <property type="component" value="Unassembled WGS sequence"/>
</dbReference>
<feature type="signal peptide" evidence="1">
    <location>
        <begin position="1"/>
        <end position="22"/>
    </location>
</feature>
<dbReference type="SUPFAM" id="SSF50998">
    <property type="entry name" value="Quinoprotein alcohol dehydrogenase-like"/>
    <property type="match status" value="1"/>
</dbReference>
<evidence type="ECO:0000256" key="1">
    <source>
        <dbReference type="SAM" id="SignalP"/>
    </source>
</evidence>
<name>A0ABT9FR90_9BACL</name>
<sequence>MKQAAAILAVSLLFAAAAPMTAVPVSAGQAAVSNTWKTAQIADVIDRSNYILDDGSLWTTSVDGPVLQHLNLEGITAGKGSSHYGWTKNGQSLSWSTATGEAVIPAQSAGISEISGEGLTIKKNGSVLVGGQTIDGLSGVVDGDKLEEQFTVITESGDIYYSSGYQGSKPRIVGHVDNAVDIRMNSAYAAVLRQDGRVVMLDLMTDEEPVEVGQDIRSMLWKKGTHTLYAAHQDGSVWTYDRMQGYKPVQLSGISDAVKLVDSANELFVQRGDGSWIGYKNGTGTVLNVPVLSGVSLMSSEVNAAVGDTIRLQVHETYSNGYKLIRDPEAGEIMVDQTQVAELQQSGTLKVRGIGSTSVNLNTGGFSSAITLSVTTGEHLTGAAMLNNKAYLPLQSVFKTLGGSVAAAGQKFTVQLGKDTIAMKKGSAAATVNGKPITLKGTLQTVNGQTVFPASLITDLKKGTVQWDAKLQQAVLIVGGSELVVESSQTAKIKKAIELGSLVKLIGKSYWVNNYYNAGERFGKVTIQDIEVSSDAMGVSSFSVVFRTPGGQIFKTPSQIGASRIPDMLSDSDQFLTYDPYKKYNWSSSVWNKIKNNEVDFGMNTTQVEFAWGRPTAKSNESGVEIWVYGDRSFYFKAAIFEGGKVTEIWL</sequence>